<keyword evidence="3" id="KW-1185">Reference proteome</keyword>
<proteinExistence type="predicted"/>
<dbReference type="InterPro" id="IPR011990">
    <property type="entry name" value="TPR-like_helical_dom_sf"/>
</dbReference>
<accession>A0A518AW85</accession>
<dbReference type="PROSITE" id="PS50005">
    <property type="entry name" value="TPR"/>
    <property type="match status" value="1"/>
</dbReference>
<evidence type="ECO:0000313" key="3">
    <source>
        <dbReference type="Proteomes" id="UP000315750"/>
    </source>
</evidence>
<dbReference type="AlphaFoldDB" id="A0A518AW85"/>
<dbReference type="InterPro" id="IPR019734">
    <property type="entry name" value="TPR_rpt"/>
</dbReference>
<reference evidence="2 3" key="1">
    <citation type="submission" date="2019-02" db="EMBL/GenBank/DDBJ databases">
        <title>Deep-cultivation of Planctomycetes and their phenomic and genomic characterization uncovers novel biology.</title>
        <authorList>
            <person name="Wiegand S."/>
            <person name="Jogler M."/>
            <person name="Boedeker C."/>
            <person name="Pinto D."/>
            <person name="Vollmers J."/>
            <person name="Rivas-Marin E."/>
            <person name="Kohn T."/>
            <person name="Peeters S.H."/>
            <person name="Heuer A."/>
            <person name="Rast P."/>
            <person name="Oberbeckmann S."/>
            <person name="Bunk B."/>
            <person name="Jeske O."/>
            <person name="Meyerdierks A."/>
            <person name="Storesund J.E."/>
            <person name="Kallscheuer N."/>
            <person name="Luecker S."/>
            <person name="Lage O.M."/>
            <person name="Pohl T."/>
            <person name="Merkel B.J."/>
            <person name="Hornburger P."/>
            <person name="Mueller R.-W."/>
            <person name="Bruemmer F."/>
            <person name="Labrenz M."/>
            <person name="Spormann A.M."/>
            <person name="Op den Camp H."/>
            <person name="Overmann J."/>
            <person name="Amann R."/>
            <person name="Jetten M.S.M."/>
            <person name="Mascher T."/>
            <person name="Medema M.H."/>
            <person name="Devos D.P."/>
            <person name="Kaster A.-K."/>
            <person name="Ovreas L."/>
            <person name="Rohde M."/>
            <person name="Galperin M.Y."/>
            <person name="Jogler C."/>
        </authorList>
    </citation>
    <scope>NUCLEOTIDE SEQUENCE [LARGE SCALE GENOMIC DNA]</scope>
    <source>
        <strain evidence="2 3">Pan181</strain>
    </source>
</reference>
<dbReference type="Proteomes" id="UP000315750">
    <property type="component" value="Chromosome"/>
</dbReference>
<dbReference type="SUPFAM" id="SSF53649">
    <property type="entry name" value="Alkaline phosphatase-like"/>
    <property type="match status" value="1"/>
</dbReference>
<evidence type="ECO:0000313" key="2">
    <source>
        <dbReference type="EMBL" id="QDU58951.1"/>
    </source>
</evidence>
<dbReference type="SUPFAM" id="SSF48452">
    <property type="entry name" value="TPR-like"/>
    <property type="match status" value="1"/>
</dbReference>
<dbReference type="RefSeq" id="WP_145251516.1">
    <property type="nucleotide sequence ID" value="NZ_CP036278.1"/>
</dbReference>
<dbReference type="InterPro" id="IPR017850">
    <property type="entry name" value="Alkaline_phosphatase_core_sf"/>
</dbReference>
<dbReference type="Pfam" id="PF14559">
    <property type="entry name" value="TPR_19"/>
    <property type="match status" value="1"/>
</dbReference>
<name>A0A518AW85_9BACT</name>
<organism evidence="2 3">
    <name type="scientific">Aeoliella mucimassa</name>
    <dbReference type="NCBI Taxonomy" id="2527972"/>
    <lineage>
        <taxon>Bacteria</taxon>
        <taxon>Pseudomonadati</taxon>
        <taxon>Planctomycetota</taxon>
        <taxon>Planctomycetia</taxon>
        <taxon>Pirellulales</taxon>
        <taxon>Lacipirellulaceae</taxon>
        <taxon>Aeoliella</taxon>
    </lineage>
</organism>
<dbReference type="OrthoDB" id="228738at2"/>
<evidence type="ECO:0000256" key="1">
    <source>
        <dbReference type="PROSITE-ProRule" id="PRU00339"/>
    </source>
</evidence>
<dbReference type="Pfam" id="PF01663">
    <property type="entry name" value="Phosphodiest"/>
    <property type="match status" value="1"/>
</dbReference>
<feature type="repeat" description="TPR" evidence="1">
    <location>
        <begin position="560"/>
        <end position="593"/>
    </location>
</feature>
<dbReference type="Gene3D" id="1.25.40.10">
    <property type="entry name" value="Tetratricopeptide repeat domain"/>
    <property type="match status" value="2"/>
</dbReference>
<dbReference type="KEGG" id="amuc:Pan181_51920"/>
<gene>
    <name evidence="2" type="ORF">Pan181_51920</name>
</gene>
<protein>
    <submittedName>
        <fullName evidence="2">Type I phosphodiesterase / nucleotide pyrophosphatase</fullName>
    </submittedName>
</protein>
<keyword evidence="1" id="KW-0802">TPR repeat</keyword>
<dbReference type="EMBL" id="CP036278">
    <property type="protein sequence ID" value="QDU58951.1"/>
    <property type="molecule type" value="Genomic_DNA"/>
</dbReference>
<dbReference type="Gene3D" id="3.40.720.10">
    <property type="entry name" value="Alkaline Phosphatase, subunit A"/>
    <property type="match status" value="1"/>
</dbReference>
<dbReference type="InterPro" id="IPR002591">
    <property type="entry name" value="Phosphodiest/P_Trfase"/>
</dbReference>
<sequence length="609" mass="66854">MCESQTRLLWVSWELADWQLLHPLIDAGEMPTLEKLIDTGGSGTLYAPPPPVNAAICTTMATGKRPWQHRICLSHQATVPNVKPVEAKYRAAGTLWEILSDQGLPTIAVGWPATHGSITTSRVVSDRYAFPTGPPGHAWPPAERGTYHPSELAKQFDPLRVQPEQIDAATLEQFVPDWQQVDQTRDPRLSRLCISLATDASYHAAATKLIASVSWKLAAVRLPGIGELCRMFVRHHLLADTPAAKPEPLYRQVVPAAFRMLDAMLARLMELVGPDTAVVLTSPSGVSGAMLGQPDSWKQSGGVFVAAGPGFTTDQLVHGINALDVVPTLLSWFGLPTAGDMEGRIRSECLITANTNTPRDSYEVDTAASDECTAEQRTAELRSTLSTADAWNYDWYRAQSLLDADRQQQALPLLESLFREFPEHALFSQTLFQTQLSLGLVAEAEETLEVLLDAVPPSMAPLLRAELAYAAGDRQLARQQVDLLLQHPPESSLVWYRVGLLLMALREWTKLESCARAVLAQSEDEEIAWLGLAEATLRRGDAQTAEQAAQRAISLQFYLPDAHLALARALVAQGRILAATQALDRLLQIDPHNHRAQAYRRRIGGALVE</sequence>